<dbReference type="GO" id="GO:0031369">
    <property type="term" value="F:translation initiation factor binding"/>
    <property type="evidence" value="ECO:0007669"/>
    <property type="project" value="TreeGrafter"/>
</dbReference>
<evidence type="ECO:0000259" key="1">
    <source>
        <dbReference type="SMART" id="SM00653"/>
    </source>
</evidence>
<reference evidence="2" key="1">
    <citation type="journal article" date="2019" name="Philos. Trans. R. Soc. Lond., B, Biol. Sci.">
        <title>Targeted metagenomic recovery of four divergent viruses reveals shared and distinctive characteristics of giant viruses of marine eukaryotes.</title>
        <authorList>
            <person name="Needham D.M."/>
            <person name="Poirier C."/>
            <person name="Hehenberger E."/>
            <person name="Jimenez V."/>
            <person name="Swalwell J.E."/>
            <person name="Santoro A.E."/>
            <person name="Worden A.Z."/>
        </authorList>
    </citation>
    <scope>NUCLEOTIDE SEQUENCE</scope>
    <source>
        <strain evidence="2">OPacV-662</strain>
    </source>
</reference>
<accession>A0A5J6VHI9</accession>
<dbReference type="EMBL" id="MN448266">
    <property type="protein sequence ID" value="QFG73685.1"/>
    <property type="molecule type" value="Genomic_DNA"/>
</dbReference>
<evidence type="ECO:0000313" key="2">
    <source>
        <dbReference type="EMBL" id="QFG73685.1"/>
    </source>
</evidence>
<dbReference type="SUPFAM" id="SSF100966">
    <property type="entry name" value="Translation initiation factor 2 beta, aIF2beta, N-terminal domain"/>
    <property type="match status" value="1"/>
</dbReference>
<dbReference type="InterPro" id="IPR002735">
    <property type="entry name" value="Transl_init_fac_IF2/IF5_dom"/>
</dbReference>
<name>A0A5J6VHI9_9VIRU</name>
<feature type="domain" description="Translation initiation factor IF2/IF5" evidence="1">
    <location>
        <begin position="20"/>
        <end position="128"/>
    </location>
</feature>
<dbReference type="InterPro" id="IPR016189">
    <property type="entry name" value="Transl_init_fac_IF2/IF5_N"/>
</dbReference>
<sequence length="132" mass="15218">MNLPSYEEMLKRGQVCRISKQKIRIPPPIMERAPRVSIWANIYATSLLLKRDMNHIKNFFDGELLAKSNLDGNNKMAIRGKFSSEQIKKTLKKYIIAHVQCRTCKSIDTICVTTSNVPQQYCNTCHARQSRC</sequence>
<protein>
    <recommendedName>
        <fullName evidence="1">Translation initiation factor IF2/IF5 domain-containing protein</fullName>
    </recommendedName>
</protein>
<dbReference type="Gene3D" id="3.30.30.170">
    <property type="match status" value="1"/>
</dbReference>
<dbReference type="GO" id="GO:0003729">
    <property type="term" value="F:mRNA binding"/>
    <property type="evidence" value="ECO:0007669"/>
    <property type="project" value="TreeGrafter"/>
</dbReference>
<dbReference type="SMART" id="SM00653">
    <property type="entry name" value="eIF2B_5"/>
    <property type="match status" value="1"/>
</dbReference>
<dbReference type="PANTHER" id="PTHR23001:SF3">
    <property type="entry name" value="EUKARYOTIC TRANSLATION INITIATION FACTOR 2 SUBUNIT 2"/>
    <property type="match status" value="1"/>
</dbReference>
<dbReference type="Pfam" id="PF01873">
    <property type="entry name" value="eIF-5_eIF-2B"/>
    <property type="match status" value="1"/>
</dbReference>
<dbReference type="InterPro" id="IPR045196">
    <property type="entry name" value="IF2/IF5"/>
</dbReference>
<proteinExistence type="predicted"/>
<organism evidence="2">
    <name type="scientific">Megaviridae environmental sample</name>
    <dbReference type="NCBI Taxonomy" id="1737588"/>
    <lineage>
        <taxon>Viruses</taxon>
        <taxon>Varidnaviria</taxon>
        <taxon>Bamfordvirae</taxon>
        <taxon>Nucleocytoviricota</taxon>
        <taxon>Megaviricetes</taxon>
        <taxon>Imitervirales</taxon>
        <taxon>Mimiviridae</taxon>
        <taxon>environmental samples</taxon>
    </lineage>
</organism>
<dbReference type="PANTHER" id="PTHR23001">
    <property type="entry name" value="EUKARYOTIC TRANSLATION INITIATION FACTOR"/>
    <property type="match status" value="1"/>
</dbReference>